<protein>
    <recommendedName>
        <fullName evidence="4">Flagellin-like protein</fullName>
    </recommendedName>
</protein>
<keyword evidence="3" id="KW-1185">Reference proteome</keyword>
<reference evidence="2 3" key="1">
    <citation type="submission" date="2018-10" db="EMBL/GenBank/DDBJ databases">
        <title>Genomic Encyclopedia of Archaeal and Bacterial Type Strains, Phase II (KMG-II): from individual species to whole genera.</title>
        <authorList>
            <person name="Goeker M."/>
        </authorList>
    </citation>
    <scope>NUCLEOTIDE SEQUENCE [LARGE SCALE GENOMIC DNA]</scope>
    <source>
        <strain evidence="2 3">DSM 11927</strain>
    </source>
</reference>
<comment type="caution">
    <text evidence="2">The sequence shown here is derived from an EMBL/GenBank/DDBJ whole genome shotgun (WGS) entry which is preliminary data.</text>
</comment>
<evidence type="ECO:0008006" key="4">
    <source>
        <dbReference type="Google" id="ProtNLM"/>
    </source>
</evidence>
<proteinExistence type="predicted"/>
<feature type="transmembrane region" description="Helical" evidence="1">
    <location>
        <begin position="25"/>
        <end position="51"/>
    </location>
</feature>
<dbReference type="EMBL" id="RBWW01000001">
    <property type="protein sequence ID" value="RKS83593.1"/>
    <property type="molecule type" value="Genomic_DNA"/>
</dbReference>
<dbReference type="AlphaFoldDB" id="A0A495R8E1"/>
<name>A0A495R8E1_9EURY</name>
<accession>A0A495R8E1</accession>
<dbReference type="Proteomes" id="UP000268233">
    <property type="component" value="Unassembled WGS sequence"/>
</dbReference>
<keyword evidence="1" id="KW-1133">Transmembrane helix</keyword>
<sequence>MLVEEKPLSDFTTMPLRKFRSDEEALSSVTVVALLILATLLISVVLALFILGMSG</sequence>
<organism evidence="2 3">
    <name type="scientific">Haloarcula quadrata</name>
    <dbReference type="NCBI Taxonomy" id="182779"/>
    <lineage>
        <taxon>Archaea</taxon>
        <taxon>Methanobacteriati</taxon>
        <taxon>Methanobacteriota</taxon>
        <taxon>Stenosarchaea group</taxon>
        <taxon>Halobacteria</taxon>
        <taxon>Halobacteriales</taxon>
        <taxon>Haloarculaceae</taxon>
        <taxon>Haloarcula</taxon>
    </lineage>
</organism>
<keyword evidence="1" id="KW-0812">Transmembrane</keyword>
<evidence type="ECO:0000313" key="2">
    <source>
        <dbReference type="EMBL" id="RKS83593.1"/>
    </source>
</evidence>
<keyword evidence="1" id="KW-0472">Membrane</keyword>
<evidence type="ECO:0000313" key="3">
    <source>
        <dbReference type="Proteomes" id="UP000268233"/>
    </source>
</evidence>
<gene>
    <name evidence="2" type="ORF">BDK61_2981</name>
</gene>
<evidence type="ECO:0000256" key="1">
    <source>
        <dbReference type="SAM" id="Phobius"/>
    </source>
</evidence>